<dbReference type="Gene3D" id="3.80.10.10">
    <property type="entry name" value="Ribonuclease Inhibitor"/>
    <property type="match status" value="3"/>
</dbReference>
<comment type="caution">
    <text evidence="3">The sequence shown here is derived from an EMBL/GenBank/DDBJ whole genome shotgun (WGS) entry which is preliminary data.</text>
</comment>
<dbReference type="InterPro" id="IPR032675">
    <property type="entry name" value="LRR_dom_sf"/>
</dbReference>
<dbReference type="InterPro" id="IPR003591">
    <property type="entry name" value="Leu-rich_rpt_typical-subtyp"/>
</dbReference>
<keyword evidence="1" id="KW-0433">Leucine-rich repeat</keyword>
<accession>A0A814G5L0</accession>
<dbReference type="PROSITE" id="PS51450">
    <property type="entry name" value="LRR"/>
    <property type="match status" value="4"/>
</dbReference>
<name>A0A814G5L0_9BILA</name>
<dbReference type="AlphaFoldDB" id="A0A814G5L0"/>
<evidence type="ECO:0000256" key="1">
    <source>
        <dbReference type="ARBA" id="ARBA00022614"/>
    </source>
</evidence>
<dbReference type="GO" id="GO:0005615">
    <property type="term" value="C:extracellular space"/>
    <property type="evidence" value="ECO:0007669"/>
    <property type="project" value="TreeGrafter"/>
</dbReference>
<dbReference type="SMART" id="SM00369">
    <property type="entry name" value="LRR_TYP"/>
    <property type="match status" value="9"/>
</dbReference>
<keyword evidence="2" id="KW-0677">Repeat</keyword>
<dbReference type="PANTHER" id="PTHR45712:SF22">
    <property type="entry name" value="INSULIN-LIKE GROWTH FACTOR-BINDING PROTEIN COMPLEX ACID LABILE SUBUNIT"/>
    <property type="match status" value="1"/>
</dbReference>
<dbReference type="SUPFAM" id="SSF52058">
    <property type="entry name" value="L domain-like"/>
    <property type="match status" value="1"/>
</dbReference>
<evidence type="ECO:0000313" key="3">
    <source>
        <dbReference type="EMBL" id="CAF0991600.1"/>
    </source>
</evidence>
<proteinExistence type="predicted"/>
<protein>
    <submittedName>
        <fullName evidence="3">Uncharacterized protein</fullName>
    </submittedName>
</protein>
<dbReference type="PANTHER" id="PTHR45712">
    <property type="entry name" value="AGAP008170-PA"/>
    <property type="match status" value="1"/>
</dbReference>
<dbReference type="OrthoDB" id="1055097at2759"/>
<dbReference type="SMART" id="SM00365">
    <property type="entry name" value="LRR_SD22"/>
    <property type="match status" value="6"/>
</dbReference>
<dbReference type="InterPro" id="IPR050333">
    <property type="entry name" value="SLRP"/>
</dbReference>
<sequence length="553" mass="63894">MSLDSDPLEMVINNINFEIEMLYSNKRLSKRLYDKLKIKENDCKTGNFRILVKVHKKKFSIRPIINCSNHPTSKLCDFIDFILKPLISECTTVLKDSQQLIQICDNLIIDSNYILMTTKSGISVSVNHQENTLNCLNECLKYEDCQVVQYSQNKICRTYIVISPEDIYQNEIYFYRNISDVFDSQNFTNLYFKCQLLLNNSNRLDFSSKTISNIQPFAFKDKSNSILLNLSFNLLTSLKSNVFFNLTQLITLDLSYNKIDQLSSDVFNTTTNLRNLYLQENSLRLIPHGLFYSLQNLLILNLSSNMIEKLETDTFDSLENLIGLSIINNSLKYLDSSFSKLKNLLTLRLNLNQISRISNEAFKNLNKLTSLSLSSNNLSQLDSNLFQSLENLKNFFAAYNNLTLEENFFLNLTKLNVISLLRNNVESLQLDSLTQLESLDLGINKIKYFKANLSSLKKLWLYQNPLKYLNYSIIDSNNSSLTHLVLTDCNLIHVDPIAFQNLKELVQLYMGFNSFTNLKENLFEGLNKLEYVVIGIGSLVNQFKNIYTNVTFK</sequence>
<dbReference type="Pfam" id="PF13855">
    <property type="entry name" value="LRR_8"/>
    <property type="match status" value="3"/>
</dbReference>
<evidence type="ECO:0000313" key="4">
    <source>
        <dbReference type="Proteomes" id="UP000663879"/>
    </source>
</evidence>
<organism evidence="3 4">
    <name type="scientific">Brachionus calyciflorus</name>
    <dbReference type="NCBI Taxonomy" id="104777"/>
    <lineage>
        <taxon>Eukaryota</taxon>
        <taxon>Metazoa</taxon>
        <taxon>Spiralia</taxon>
        <taxon>Gnathifera</taxon>
        <taxon>Rotifera</taxon>
        <taxon>Eurotatoria</taxon>
        <taxon>Monogononta</taxon>
        <taxon>Pseudotrocha</taxon>
        <taxon>Ploima</taxon>
        <taxon>Brachionidae</taxon>
        <taxon>Brachionus</taxon>
    </lineage>
</organism>
<dbReference type="EMBL" id="CAJNOC010003634">
    <property type="protein sequence ID" value="CAF0991600.1"/>
    <property type="molecule type" value="Genomic_DNA"/>
</dbReference>
<reference evidence="3" key="1">
    <citation type="submission" date="2021-02" db="EMBL/GenBank/DDBJ databases">
        <authorList>
            <person name="Nowell W R."/>
        </authorList>
    </citation>
    <scope>NUCLEOTIDE SEQUENCE</scope>
    <source>
        <strain evidence="3">Ploen Becks lab</strain>
    </source>
</reference>
<keyword evidence="4" id="KW-1185">Reference proteome</keyword>
<evidence type="ECO:0000256" key="2">
    <source>
        <dbReference type="ARBA" id="ARBA00022737"/>
    </source>
</evidence>
<gene>
    <name evidence="3" type="ORF">OXX778_LOCUS15941</name>
</gene>
<dbReference type="Proteomes" id="UP000663879">
    <property type="component" value="Unassembled WGS sequence"/>
</dbReference>
<dbReference type="InterPro" id="IPR001611">
    <property type="entry name" value="Leu-rich_rpt"/>
</dbReference>